<dbReference type="CDD" id="cd02440">
    <property type="entry name" value="AdoMet_MTases"/>
    <property type="match status" value="1"/>
</dbReference>
<dbReference type="SUPFAM" id="SSF53335">
    <property type="entry name" value="S-adenosyl-L-methionine-dependent methyltransferases"/>
    <property type="match status" value="1"/>
</dbReference>
<evidence type="ECO:0000256" key="1">
    <source>
        <dbReference type="ARBA" id="ARBA00008361"/>
    </source>
</evidence>
<dbReference type="Pfam" id="PF08241">
    <property type="entry name" value="Methyltransf_11"/>
    <property type="match status" value="1"/>
</dbReference>
<evidence type="ECO:0000313" key="5">
    <source>
        <dbReference type="EMBL" id="CAA9383212.1"/>
    </source>
</evidence>
<dbReference type="Gene3D" id="3.40.50.150">
    <property type="entry name" value="Vaccinia Virus protein VP39"/>
    <property type="match status" value="1"/>
</dbReference>
<evidence type="ECO:0000256" key="2">
    <source>
        <dbReference type="ARBA" id="ARBA00022603"/>
    </source>
</evidence>
<dbReference type="PANTHER" id="PTHR44942:SF4">
    <property type="entry name" value="METHYLTRANSFERASE TYPE 11 DOMAIN-CONTAINING PROTEIN"/>
    <property type="match status" value="1"/>
</dbReference>
<evidence type="ECO:0000256" key="3">
    <source>
        <dbReference type="ARBA" id="ARBA00022679"/>
    </source>
</evidence>
<dbReference type="GO" id="GO:0008757">
    <property type="term" value="F:S-adenosylmethionine-dependent methyltransferase activity"/>
    <property type="evidence" value="ECO:0007669"/>
    <property type="project" value="InterPro"/>
</dbReference>
<dbReference type="PANTHER" id="PTHR44942">
    <property type="entry name" value="METHYLTRANSF_11 DOMAIN-CONTAINING PROTEIN"/>
    <property type="match status" value="1"/>
</dbReference>
<reference evidence="5" key="1">
    <citation type="submission" date="2020-02" db="EMBL/GenBank/DDBJ databases">
        <authorList>
            <person name="Meier V. D."/>
        </authorList>
    </citation>
    <scope>NUCLEOTIDE SEQUENCE</scope>
    <source>
        <strain evidence="5">AVDCRST_MAG22</strain>
    </source>
</reference>
<organism evidence="5">
    <name type="scientific">uncultured Rubrobacteraceae bacterium</name>
    <dbReference type="NCBI Taxonomy" id="349277"/>
    <lineage>
        <taxon>Bacteria</taxon>
        <taxon>Bacillati</taxon>
        <taxon>Actinomycetota</taxon>
        <taxon>Rubrobacteria</taxon>
        <taxon>Rubrobacterales</taxon>
        <taxon>Rubrobacteraceae</taxon>
        <taxon>environmental samples</taxon>
    </lineage>
</organism>
<feature type="domain" description="Methyltransferase type 11" evidence="4">
    <location>
        <begin position="44"/>
        <end position="135"/>
    </location>
</feature>
<gene>
    <name evidence="5" type="ORF">AVDCRST_MAG22-91</name>
</gene>
<proteinExistence type="inferred from homology"/>
<dbReference type="GO" id="GO:0032259">
    <property type="term" value="P:methylation"/>
    <property type="evidence" value="ECO:0007669"/>
    <property type="project" value="UniProtKB-KW"/>
</dbReference>
<accession>A0A6J4NBB1</accession>
<protein>
    <submittedName>
        <fullName evidence="5">SAM-dependent methyltransferase</fullName>
    </submittedName>
</protein>
<dbReference type="InterPro" id="IPR051052">
    <property type="entry name" value="Diverse_substrate_MTase"/>
</dbReference>
<comment type="similarity">
    <text evidence="1">Belongs to the methyltransferase superfamily.</text>
</comment>
<keyword evidence="3 5" id="KW-0808">Transferase</keyword>
<evidence type="ECO:0000259" key="4">
    <source>
        <dbReference type="Pfam" id="PF08241"/>
    </source>
</evidence>
<dbReference type="InterPro" id="IPR013216">
    <property type="entry name" value="Methyltransf_11"/>
</dbReference>
<sequence>MTDPTQRFSGRVENYARYRPGYPGEVLDLLRQRCGLTENSEIADVGSGTGALARLFLENGNRVFGVEPNAEMRGAGERLLRRYGRFTSVAARAEDTTLPEGSVDLVTAGQAFHWFDPGPTRREFARILKPGGYVALIWNTRRKEGEPFLGGYEELLRTYGTDYREVYHGRRGSPESIRGFFRPDLVEEATFENRQPFDFEGLRGRLLSSSYVPDEGEPGHPELIEAVRRLFEEHQTDGSVVLEYDTQVFFGPLYGA</sequence>
<keyword evidence="2 5" id="KW-0489">Methyltransferase</keyword>
<dbReference type="EMBL" id="CADCUV010000006">
    <property type="protein sequence ID" value="CAA9383212.1"/>
    <property type="molecule type" value="Genomic_DNA"/>
</dbReference>
<dbReference type="AlphaFoldDB" id="A0A6J4NBB1"/>
<dbReference type="InterPro" id="IPR029063">
    <property type="entry name" value="SAM-dependent_MTases_sf"/>
</dbReference>
<name>A0A6J4NBB1_9ACTN</name>